<comment type="caution">
    <text evidence="1">The sequence shown here is derived from an EMBL/GenBank/DDBJ whole genome shotgun (WGS) entry which is preliminary data.</text>
</comment>
<accession>A0ACC6P383</accession>
<reference evidence="1" key="1">
    <citation type="submission" date="2023-10" db="EMBL/GenBank/DDBJ databases">
        <title>Amphibacter perezi, gen. nov., sp. nov. a novel taxa of the family Comamonadaceae, class Betaproteobacteria isolated from the skin microbiota of Pelophylax perezi from different populations.</title>
        <authorList>
            <person name="Costa S."/>
            <person name="Proenca D.N."/>
            <person name="Lopes I."/>
            <person name="Morais P.V."/>
        </authorList>
    </citation>
    <scope>NUCLEOTIDE SEQUENCE</scope>
    <source>
        <strain evidence="1">SL12-8</strain>
    </source>
</reference>
<dbReference type="Proteomes" id="UP001364695">
    <property type="component" value="Unassembled WGS sequence"/>
</dbReference>
<organism evidence="1 2">
    <name type="scientific">Amphibiibacter pelophylacis</name>
    <dbReference type="NCBI Taxonomy" id="1799477"/>
    <lineage>
        <taxon>Bacteria</taxon>
        <taxon>Pseudomonadati</taxon>
        <taxon>Pseudomonadota</taxon>
        <taxon>Betaproteobacteria</taxon>
        <taxon>Burkholderiales</taxon>
        <taxon>Sphaerotilaceae</taxon>
        <taxon>Amphibiibacter</taxon>
    </lineage>
</organism>
<dbReference type="EMBL" id="JAWDIE010000013">
    <property type="protein sequence ID" value="MEJ7138674.1"/>
    <property type="molecule type" value="Genomic_DNA"/>
</dbReference>
<name>A0ACC6P383_9BURK</name>
<sequence>MEQPLRIALLGFGDFERRALGTALGQTPGRQPLSYALADSPGQAELLIVDADCPDAVRQYRALDYRPVLFVGATPPPGAAAWTLRPVNPLHILRELDALVQMHEPDGYASFKPRHLFRELELVPPAPRTPPQQRLQRREALPGRLRPIPPHPAAEPRRALVVDPHTASRLALERLLRGLDWQVTGCTGEDEALDLLARVRYAAVLLDGEARGAGGLDALRLCQRIRRSTTLPEGLRPPLLLVARDDSPSDRARAMLAGFDAQLGKPVEPDHLRQRLDLLIQGCRARVKL</sequence>
<evidence type="ECO:0000313" key="2">
    <source>
        <dbReference type="Proteomes" id="UP001364695"/>
    </source>
</evidence>
<evidence type="ECO:0000313" key="1">
    <source>
        <dbReference type="EMBL" id="MEJ7138674.1"/>
    </source>
</evidence>
<gene>
    <name evidence="1" type="ORF">RV045_09585</name>
</gene>
<proteinExistence type="predicted"/>
<keyword evidence="2" id="KW-1185">Reference proteome</keyword>
<protein>
    <submittedName>
        <fullName evidence="1">Response regulator</fullName>
    </submittedName>
</protein>